<gene>
    <name evidence="3" type="ORF">GUITHDRAFT_146116</name>
</gene>
<dbReference type="Pfam" id="PF07534">
    <property type="entry name" value="TLD"/>
    <property type="match status" value="2"/>
</dbReference>
<dbReference type="Proteomes" id="UP000011087">
    <property type="component" value="Unassembled WGS sequence"/>
</dbReference>
<proteinExistence type="predicted"/>
<evidence type="ECO:0000259" key="2">
    <source>
        <dbReference type="PROSITE" id="PS51886"/>
    </source>
</evidence>
<accession>L1IIN8</accession>
<reference evidence="3 5" key="1">
    <citation type="journal article" date="2012" name="Nature">
        <title>Algal genomes reveal evolutionary mosaicism and the fate of nucleomorphs.</title>
        <authorList>
            <consortium name="DOE Joint Genome Institute"/>
            <person name="Curtis B.A."/>
            <person name="Tanifuji G."/>
            <person name="Burki F."/>
            <person name="Gruber A."/>
            <person name="Irimia M."/>
            <person name="Maruyama S."/>
            <person name="Arias M.C."/>
            <person name="Ball S.G."/>
            <person name="Gile G.H."/>
            <person name="Hirakawa Y."/>
            <person name="Hopkins J.F."/>
            <person name="Kuo A."/>
            <person name="Rensing S.A."/>
            <person name="Schmutz J."/>
            <person name="Symeonidi A."/>
            <person name="Elias M."/>
            <person name="Eveleigh R.J."/>
            <person name="Herman E.K."/>
            <person name="Klute M.J."/>
            <person name="Nakayama T."/>
            <person name="Obornik M."/>
            <person name="Reyes-Prieto A."/>
            <person name="Armbrust E.V."/>
            <person name="Aves S.J."/>
            <person name="Beiko R.G."/>
            <person name="Coutinho P."/>
            <person name="Dacks J.B."/>
            <person name="Durnford D.G."/>
            <person name="Fast N.M."/>
            <person name="Green B.R."/>
            <person name="Grisdale C.J."/>
            <person name="Hempel F."/>
            <person name="Henrissat B."/>
            <person name="Hoppner M.P."/>
            <person name="Ishida K."/>
            <person name="Kim E."/>
            <person name="Koreny L."/>
            <person name="Kroth P.G."/>
            <person name="Liu Y."/>
            <person name="Malik S.B."/>
            <person name="Maier U.G."/>
            <person name="McRose D."/>
            <person name="Mock T."/>
            <person name="Neilson J.A."/>
            <person name="Onodera N.T."/>
            <person name="Poole A.M."/>
            <person name="Pritham E.J."/>
            <person name="Richards T.A."/>
            <person name="Rocap G."/>
            <person name="Roy S.W."/>
            <person name="Sarai C."/>
            <person name="Schaack S."/>
            <person name="Shirato S."/>
            <person name="Slamovits C.H."/>
            <person name="Spencer D.F."/>
            <person name="Suzuki S."/>
            <person name="Worden A.Z."/>
            <person name="Zauner S."/>
            <person name="Barry K."/>
            <person name="Bell C."/>
            <person name="Bharti A.K."/>
            <person name="Crow J.A."/>
            <person name="Grimwood J."/>
            <person name="Kramer R."/>
            <person name="Lindquist E."/>
            <person name="Lucas S."/>
            <person name="Salamov A."/>
            <person name="McFadden G.I."/>
            <person name="Lane C.E."/>
            <person name="Keeling P.J."/>
            <person name="Gray M.W."/>
            <person name="Grigoriev I.V."/>
            <person name="Archibald J.M."/>
        </authorList>
    </citation>
    <scope>NUCLEOTIDE SEQUENCE</scope>
    <source>
        <strain evidence="3 5">CCMP2712</strain>
    </source>
</reference>
<keyword evidence="5" id="KW-1185">Reference proteome</keyword>
<keyword evidence="1" id="KW-0175">Coiled coil</keyword>
<dbReference type="SMART" id="SM00584">
    <property type="entry name" value="TLDc"/>
    <property type="match status" value="1"/>
</dbReference>
<evidence type="ECO:0000313" key="5">
    <source>
        <dbReference type="Proteomes" id="UP000011087"/>
    </source>
</evidence>
<sequence>MAKRGEQSHACEQMLGFVTEAFKEASNLQKRIEQRRSELDKHKSQLLLRSLKERGIKIEKETSSAIKPSNIVKLNVGGTKIDVKRSTITRFSSKLKWMLSGRWDHIYKLDNEGRIFLDYDAGWFDPIINHLRELTMQDPTIPIRQPKASHGDQFGFRQLQKHLGLEKLFSSEGEVEAGVMKPWMQAVLAGTIVTTLEADGRDCEFRLLHRGSRDGFECSKVQSKSAGVVNSITIVRDTEGNVFGAFVDVGRSFHEQYIESSKAFLFHLSSRGSQDPKLYKVYPVKADQKHTAVRGVRACCAVLGAGPDLSISNACNANNESSCHLGTTYENYGSPHALTNGRVNFQVAELEVWQVKLELVGAEGVKDANRRVPTKSASLLSELTRRVKDIDSCVQELLGEGVRLQQEEENLIEDGRDLDDEMEYMEKMEEKHKAQEIIFFNVGGRKHYTTKQTLSLIKGSKLYMQYASGQVQVPETDLDDDGDIFLDINPYCFGKILSQLRLRRLYEDLPDKEQDEINIGIVVDPQYLESFDRMLNFYQVEQSDLACFRSSILPARERVTRLLQLLRPHMQEIPCRYASLLFRGSRDGFTRGQLQTKWNNTSNKLLLVKDSNNNIFGGFVDSKNNNASSSRAFLFSLELTADIHQDSLTVCRLIGAIPDGCAFNFNVGGCFAFGSRPDLFLSENCNQNQQSSCNLGQTFNAHNNPHLLTSGSLNFTVMEMEAWGLH</sequence>
<evidence type="ECO:0000256" key="1">
    <source>
        <dbReference type="SAM" id="Coils"/>
    </source>
</evidence>
<feature type="domain" description="TLDc" evidence="2">
    <location>
        <begin position="178"/>
        <end position="356"/>
    </location>
</feature>
<dbReference type="RefSeq" id="XP_005822942.1">
    <property type="nucleotide sequence ID" value="XM_005822885.1"/>
</dbReference>
<evidence type="ECO:0000313" key="3">
    <source>
        <dbReference type="EMBL" id="EKX35962.1"/>
    </source>
</evidence>
<protein>
    <recommendedName>
        <fullName evidence="2">TLDc domain-containing protein</fullName>
    </recommendedName>
</protein>
<organism evidence="3">
    <name type="scientific">Guillardia theta (strain CCMP2712)</name>
    <name type="common">Cryptophyte</name>
    <dbReference type="NCBI Taxonomy" id="905079"/>
    <lineage>
        <taxon>Eukaryota</taxon>
        <taxon>Cryptophyceae</taxon>
        <taxon>Pyrenomonadales</taxon>
        <taxon>Geminigeraceae</taxon>
        <taxon>Guillardia</taxon>
    </lineage>
</organism>
<dbReference type="KEGG" id="gtt:GUITHDRAFT_146116"/>
<dbReference type="AlphaFoldDB" id="L1IIN8"/>
<evidence type="ECO:0000313" key="4">
    <source>
        <dbReference type="EnsemblProtists" id="EKX35962"/>
    </source>
</evidence>
<name>L1IIN8_GUITC</name>
<dbReference type="InterPro" id="IPR011333">
    <property type="entry name" value="SKP1/BTB/POZ_sf"/>
</dbReference>
<feature type="coiled-coil region" evidence="1">
    <location>
        <begin position="18"/>
        <end position="45"/>
    </location>
</feature>
<dbReference type="PANTHER" id="PTHR23354:SF122">
    <property type="entry name" value="GTPASE-ACTIVATING PROTEIN SKYWALKER"/>
    <property type="match status" value="1"/>
</dbReference>
<dbReference type="PaxDb" id="55529-EKX35962"/>
<dbReference type="OrthoDB" id="41971at2759"/>
<dbReference type="InterPro" id="IPR006571">
    <property type="entry name" value="TLDc_dom"/>
</dbReference>
<dbReference type="STRING" id="905079.L1IIN8"/>
<dbReference type="OMA" id="GTCFRYI"/>
<dbReference type="PROSITE" id="PS51886">
    <property type="entry name" value="TLDC"/>
    <property type="match status" value="2"/>
</dbReference>
<dbReference type="EnsemblProtists" id="EKX35962">
    <property type="protein sequence ID" value="EKX35962"/>
    <property type="gene ID" value="GUITHDRAFT_146116"/>
</dbReference>
<reference evidence="5" key="2">
    <citation type="submission" date="2012-11" db="EMBL/GenBank/DDBJ databases">
        <authorList>
            <person name="Kuo A."/>
            <person name="Curtis B.A."/>
            <person name="Tanifuji G."/>
            <person name="Burki F."/>
            <person name="Gruber A."/>
            <person name="Irimia M."/>
            <person name="Maruyama S."/>
            <person name="Arias M.C."/>
            <person name="Ball S.G."/>
            <person name="Gile G.H."/>
            <person name="Hirakawa Y."/>
            <person name="Hopkins J.F."/>
            <person name="Rensing S.A."/>
            <person name="Schmutz J."/>
            <person name="Symeonidi A."/>
            <person name="Elias M."/>
            <person name="Eveleigh R.J."/>
            <person name="Herman E.K."/>
            <person name="Klute M.J."/>
            <person name="Nakayama T."/>
            <person name="Obornik M."/>
            <person name="Reyes-Prieto A."/>
            <person name="Armbrust E.V."/>
            <person name="Aves S.J."/>
            <person name="Beiko R.G."/>
            <person name="Coutinho P."/>
            <person name="Dacks J.B."/>
            <person name="Durnford D.G."/>
            <person name="Fast N.M."/>
            <person name="Green B.R."/>
            <person name="Grisdale C."/>
            <person name="Hempe F."/>
            <person name="Henrissat B."/>
            <person name="Hoppner M.P."/>
            <person name="Ishida K.-I."/>
            <person name="Kim E."/>
            <person name="Koreny L."/>
            <person name="Kroth P.G."/>
            <person name="Liu Y."/>
            <person name="Malik S.-B."/>
            <person name="Maier U.G."/>
            <person name="McRose D."/>
            <person name="Mock T."/>
            <person name="Neilson J.A."/>
            <person name="Onodera N.T."/>
            <person name="Poole A.M."/>
            <person name="Pritham E.J."/>
            <person name="Richards T.A."/>
            <person name="Rocap G."/>
            <person name="Roy S.W."/>
            <person name="Sarai C."/>
            <person name="Schaack S."/>
            <person name="Shirato S."/>
            <person name="Slamovits C.H."/>
            <person name="Spencer D.F."/>
            <person name="Suzuki S."/>
            <person name="Worden A.Z."/>
            <person name="Zauner S."/>
            <person name="Barry K."/>
            <person name="Bell C."/>
            <person name="Bharti A.K."/>
            <person name="Crow J.A."/>
            <person name="Grimwood J."/>
            <person name="Kramer R."/>
            <person name="Lindquist E."/>
            <person name="Lucas S."/>
            <person name="Salamov A."/>
            <person name="McFadden G.I."/>
            <person name="Lane C.E."/>
            <person name="Keeling P.J."/>
            <person name="Gray M.W."/>
            <person name="Grigoriev I.V."/>
            <person name="Archibald J.M."/>
        </authorList>
    </citation>
    <scope>NUCLEOTIDE SEQUENCE</scope>
    <source>
        <strain evidence="5">CCMP2712</strain>
    </source>
</reference>
<dbReference type="SUPFAM" id="SSF54695">
    <property type="entry name" value="POZ domain"/>
    <property type="match status" value="2"/>
</dbReference>
<feature type="domain" description="TLDc" evidence="2">
    <location>
        <begin position="551"/>
        <end position="726"/>
    </location>
</feature>
<dbReference type="GeneID" id="17292708"/>
<dbReference type="Gene3D" id="3.30.710.10">
    <property type="entry name" value="Potassium Channel Kv1.1, Chain A"/>
    <property type="match status" value="2"/>
</dbReference>
<dbReference type="GO" id="GO:0051260">
    <property type="term" value="P:protein homooligomerization"/>
    <property type="evidence" value="ECO:0007669"/>
    <property type="project" value="InterPro"/>
</dbReference>
<reference evidence="4" key="3">
    <citation type="submission" date="2015-06" db="UniProtKB">
        <authorList>
            <consortium name="EnsemblProtists"/>
        </authorList>
    </citation>
    <scope>IDENTIFICATION</scope>
</reference>
<dbReference type="HOGENOM" id="CLU_381518_0_0_1"/>
<dbReference type="PANTHER" id="PTHR23354">
    <property type="entry name" value="NUCLEOLAR PROTEIN 7/ESTROGEN RECEPTOR COACTIVATOR-RELATED"/>
    <property type="match status" value="1"/>
</dbReference>
<dbReference type="InterPro" id="IPR003131">
    <property type="entry name" value="T1-type_BTB"/>
</dbReference>
<dbReference type="EMBL" id="JH993081">
    <property type="protein sequence ID" value="EKX35962.1"/>
    <property type="molecule type" value="Genomic_DNA"/>
</dbReference>
<dbReference type="Pfam" id="PF02214">
    <property type="entry name" value="BTB_2"/>
    <property type="match status" value="1"/>
</dbReference>